<comment type="caution">
    <text evidence="3">The sequence shown here is derived from an EMBL/GenBank/DDBJ whole genome shotgun (WGS) entry which is preliminary data.</text>
</comment>
<sequence>MHRILIVLSYVVFISYINGASFKSRTSIHRDAIEFANLVETFWASKPAEFNKIESFIHCKVLETCCEEKQRKEAIPLVISELPDDKNRFLEIVESCINSTEQNGADKWCRTYSQEIISPWVLLSNFHYISGASFQLPTTIDNDATEFADLLEKFWNSKPAEINKVQPFIYCKVLETCCEEEQREEAIPLFFPAFSGDKNRFLEIMGSCINLTEQNGGDKWCQTYSQEIISPWDLRSNSQVEQFEQLLDKFDKKVNIFDASTTELCDDEEKYAFMCQSNKKLIQRCIHKLLRNAIKRFGYKSYKKLVMENKQAINDIYQEWSAVSMKDGETN</sequence>
<dbReference type="OrthoDB" id="10035814at2759"/>
<feature type="signal peptide" evidence="1">
    <location>
        <begin position="1"/>
        <end position="19"/>
    </location>
</feature>
<dbReference type="EMBL" id="CAJNOI010000064">
    <property type="protein sequence ID" value="CAF0982441.1"/>
    <property type="molecule type" value="Genomic_DNA"/>
</dbReference>
<keyword evidence="4" id="KW-1185">Reference proteome</keyword>
<dbReference type="Proteomes" id="UP000663877">
    <property type="component" value="Unassembled WGS sequence"/>
</dbReference>
<dbReference type="AlphaFoldDB" id="A0A814FG88"/>
<organism evidence="3 5">
    <name type="scientific">Adineta steineri</name>
    <dbReference type="NCBI Taxonomy" id="433720"/>
    <lineage>
        <taxon>Eukaryota</taxon>
        <taxon>Metazoa</taxon>
        <taxon>Spiralia</taxon>
        <taxon>Gnathifera</taxon>
        <taxon>Rotifera</taxon>
        <taxon>Eurotatoria</taxon>
        <taxon>Bdelloidea</taxon>
        <taxon>Adinetida</taxon>
        <taxon>Adinetidae</taxon>
        <taxon>Adineta</taxon>
    </lineage>
</organism>
<evidence type="ECO:0000313" key="2">
    <source>
        <dbReference type="EMBL" id="CAF0917583.1"/>
    </source>
</evidence>
<keyword evidence="1" id="KW-0732">Signal</keyword>
<accession>A0A814FG88</accession>
<protein>
    <submittedName>
        <fullName evidence="3">Uncharacterized protein</fullName>
    </submittedName>
</protein>
<dbReference type="EMBL" id="CAJNOM010000048">
    <property type="protein sequence ID" value="CAF0917583.1"/>
    <property type="molecule type" value="Genomic_DNA"/>
</dbReference>
<feature type="chain" id="PRO_5035599860" evidence="1">
    <location>
        <begin position="20"/>
        <end position="331"/>
    </location>
</feature>
<reference evidence="3" key="1">
    <citation type="submission" date="2021-02" db="EMBL/GenBank/DDBJ databases">
        <authorList>
            <person name="Nowell W R."/>
        </authorList>
    </citation>
    <scope>NUCLEOTIDE SEQUENCE</scope>
</reference>
<dbReference type="Proteomes" id="UP000663832">
    <property type="component" value="Unassembled WGS sequence"/>
</dbReference>
<gene>
    <name evidence="3" type="ORF">BJG266_LOCUS14945</name>
    <name evidence="2" type="ORF">QVE165_LOCUS10357</name>
</gene>
<evidence type="ECO:0000313" key="4">
    <source>
        <dbReference type="Proteomes" id="UP000663832"/>
    </source>
</evidence>
<evidence type="ECO:0000313" key="5">
    <source>
        <dbReference type="Proteomes" id="UP000663877"/>
    </source>
</evidence>
<name>A0A814FG88_9BILA</name>
<evidence type="ECO:0000256" key="1">
    <source>
        <dbReference type="SAM" id="SignalP"/>
    </source>
</evidence>
<evidence type="ECO:0000313" key="3">
    <source>
        <dbReference type="EMBL" id="CAF0982441.1"/>
    </source>
</evidence>
<proteinExistence type="predicted"/>